<dbReference type="GO" id="GO:0006508">
    <property type="term" value="P:proteolysis"/>
    <property type="evidence" value="ECO:0007669"/>
    <property type="project" value="InterPro"/>
</dbReference>
<dbReference type="Gene3D" id="2.40.70.10">
    <property type="entry name" value="Acid Proteases"/>
    <property type="match status" value="1"/>
</dbReference>
<sequence>MAEGTRQAQLSEAVTLLSTEAGYLREEQTKQKGMLEAVLQQLNNLAASYDQLALRITNQNSGVGPSNAKGQFNNPLFERTRGIHARSLRLDFPKFDGLEPMEWILKAEQFFEYFNTPEDQKIQIAFFHMEGKALSWFSWLRDSGTLGNWEEFTTVLRVRFGPSIFEDPIGAFTKLRQTSTVEEYQTEFKILSNKIKGLTEEFRISTFISGLRDDLKIMVTMFKPNTISAAFGLAKLQEEEVARRSRTAPNRTQNPFLPTHNNLPKIPPAPPVFRLPAPTTRPENRIPQAPYNPNRKPMMPIKRITPIQMQERREKGLCYYCDEKFHIGHKCNKPKLFLLEGIELSEKEEIEVEEGNLAIMEPKEMEEGNMEMGELVGISLHAMAGSLSPKTMRVEGFIDQQKVLILIDTGSTHSFVDPYVARKSKLSVGKSQLTVKVANGDSLPCQGSCDVVLGVDWLQGLGSIVWNFSDLTMQFDFRGNKVQLQGLQPPSEALEVVEDVPNLQKGSVKGIWLQLIGESVMKIREHKEPMLEQVIQKFEDVFAEPNGLPPSRSHDYKIEMLEGAKPTCVRPYRYPYYQKTEIEKLVAEMLKSGIIRGSQSPYSSPVLLVRKADGS</sequence>
<dbReference type="InterPro" id="IPR001969">
    <property type="entry name" value="Aspartic_peptidase_AS"/>
</dbReference>
<dbReference type="InterPro" id="IPR043502">
    <property type="entry name" value="DNA/RNA_pol_sf"/>
</dbReference>
<feature type="region of interest" description="Disordered" evidence="2">
    <location>
        <begin position="244"/>
        <end position="263"/>
    </location>
</feature>
<gene>
    <name evidence="4" type="primary">LOC108985545</name>
</gene>
<dbReference type="PROSITE" id="PS00141">
    <property type="entry name" value="ASP_PROTEASE"/>
    <property type="match status" value="1"/>
</dbReference>
<proteinExistence type="predicted"/>
<reference evidence="4" key="1">
    <citation type="submission" date="2025-08" db="UniProtKB">
        <authorList>
            <consortium name="RefSeq"/>
        </authorList>
    </citation>
    <scope>IDENTIFICATION</scope>
    <source>
        <tissue evidence="4">Leaves</tissue>
    </source>
</reference>
<dbReference type="CDD" id="cd00303">
    <property type="entry name" value="retropepsin_like"/>
    <property type="match status" value="1"/>
</dbReference>
<dbReference type="AlphaFoldDB" id="A0A2I4E213"/>
<dbReference type="Gramene" id="Jr08_18900_p1">
    <property type="protein sequence ID" value="cds.Jr08_18900_p1"/>
    <property type="gene ID" value="Jr08_18900"/>
</dbReference>
<dbReference type="PANTHER" id="PTHR15503:SF22">
    <property type="entry name" value="TRANSPOSON TY3-I GAG POLYPROTEIN"/>
    <property type="match status" value="1"/>
</dbReference>
<dbReference type="RefSeq" id="XP_018813432.1">
    <property type="nucleotide sequence ID" value="XM_018957887.1"/>
</dbReference>
<dbReference type="SUPFAM" id="SSF56672">
    <property type="entry name" value="DNA/RNA polymerases"/>
    <property type="match status" value="1"/>
</dbReference>
<feature type="coiled-coil region" evidence="1">
    <location>
        <begin position="25"/>
        <end position="55"/>
    </location>
</feature>
<keyword evidence="3" id="KW-1185">Reference proteome</keyword>
<dbReference type="InterPro" id="IPR032567">
    <property type="entry name" value="RTL1-rel"/>
</dbReference>
<dbReference type="PANTHER" id="PTHR15503">
    <property type="entry name" value="LDOC1 RELATED"/>
    <property type="match status" value="1"/>
</dbReference>
<evidence type="ECO:0000313" key="3">
    <source>
        <dbReference type="Proteomes" id="UP000235220"/>
    </source>
</evidence>
<feature type="compositionally biased region" description="Polar residues" evidence="2">
    <location>
        <begin position="247"/>
        <end position="262"/>
    </location>
</feature>
<dbReference type="Proteomes" id="UP000235220">
    <property type="component" value="Chromosome 8"/>
</dbReference>
<keyword evidence="1" id="KW-0175">Coiled coil</keyword>
<dbReference type="InterPro" id="IPR021109">
    <property type="entry name" value="Peptidase_aspartic_dom_sf"/>
</dbReference>
<dbReference type="GeneID" id="108985545"/>
<dbReference type="KEGG" id="jre:108985545"/>
<evidence type="ECO:0000256" key="2">
    <source>
        <dbReference type="SAM" id="MobiDB-lite"/>
    </source>
</evidence>
<evidence type="ECO:0000256" key="1">
    <source>
        <dbReference type="SAM" id="Coils"/>
    </source>
</evidence>
<dbReference type="Pfam" id="PF03732">
    <property type="entry name" value="Retrotrans_gag"/>
    <property type="match status" value="1"/>
</dbReference>
<protein>
    <submittedName>
        <fullName evidence="4">Uncharacterized protein LOC108985545</fullName>
    </submittedName>
</protein>
<feature type="region of interest" description="Disordered" evidence="2">
    <location>
        <begin position="277"/>
        <end position="299"/>
    </location>
</feature>
<name>A0A2I4E213_JUGRE</name>
<organism evidence="3 4">
    <name type="scientific">Juglans regia</name>
    <name type="common">English walnut</name>
    <dbReference type="NCBI Taxonomy" id="51240"/>
    <lineage>
        <taxon>Eukaryota</taxon>
        <taxon>Viridiplantae</taxon>
        <taxon>Streptophyta</taxon>
        <taxon>Embryophyta</taxon>
        <taxon>Tracheophyta</taxon>
        <taxon>Spermatophyta</taxon>
        <taxon>Magnoliopsida</taxon>
        <taxon>eudicotyledons</taxon>
        <taxon>Gunneridae</taxon>
        <taxon>Pentapetalae</taxon>
        <taxon>rosids</taxon>
        <taxon>fabids</taxon>
        <taxon>Fagales</taxon>
        <taxon>Juglandaceae</taxon>
        <taxon>Juglans</taxon>
    </lineage>
</organism>
<dbReference type="GO" id="GO:0004190">
    <property type="term" value="F:aspartic-type endopeptidase activity"/>
    <property type="evidence" value="ECO:0007669"/>
    <property type="project" value="InterPro"/>
</dbReference>
<dbReference type="SUPFAM" id="SSF50630">
    <property type="entry name" value="Acid proteases"/>
    <property type="match status" value="1"/>
</dbReference>
<dbReference type="Gene3D" id="3.10.10.10">
    <property type="entry name" value="HIV Type 1 Reverse Transcriptase, subunit A, domain 1"/>
    <property type="match status" value="1"/>
</dbReference>
<dbReference type="OrthoDB" id="1745472at2759"/>
<evidence type="ECO:0000313" key="4">
    <source>
        <dbReference type="RefSeq" id="XP_018813432.1"/>
    </source>
</evidence>
<dbReference type="InterPro" id="IPR005162">
    <property type="entry name" value="Retrotrans_gag_dom"/>
</dbReference>
<accession>A0A2I4E213</accession>